<comment type="caution">
    <text evidence="1">The sequence shown here is derived from an EMBL/GenBank/DDBJ whole genome shotgun (WGS) entry which is preliminary data.</text>
</comment>
<dbReference type="Proteomes" id="UP001148629">
    <property type="component" value="Unassembled WGS sequence"/>
</dbReference>
<evidence type="ECO:0000313" key="2">
    <source>
        <dbReference type="Proteomes" id="UP001148629"/>
    </source>
</evidence>
<sequence>MASSTKNPEMIATIQQSEINVPWCDEFEKMISGMCFQSSKDPKLGQYKVAVMRTLQSFNDVTIPDNATLESLTSRRMQVAKSMLGKLGTGVNIEPPFFVTWGCNIFVGDRVYINRNISIYDNAPVTIGDRVLIGPDVCICTGTHDIHWQAREEVYGTSFALPISIEADCWIGARATILPGVRIGRGATVAAGAVVTKDVEPDCLVGGVPAKLIRRLK</sequence>
<proteinExistence type="predicted"/>
<keyword evidence="2" id="KW-1185">Reference proteome</keyword>
<gene>
    <name evidence="1" type="ORF">NM208_g6882</name>
</gene>
<reference evidence="1" key="1">
    <citation type="submission" date="2022-08" db="EMBL/GenBank/DDBJ databases">
        <title>Genome Sequence of Fusarium decemcellulare.</title>
        <authorList>
            <person name="Buettner E."/>
        </authorList>
    </citation>
    <scope>NUCLEOTIDE SEQUENCE</scope>
    <source>
        <strain evidence="1">Babe19</strain>
    </source>
</reference>
<protein>
    <submittedName>
        <fullName evidence="1">Uncharacterized protein</fullName>
    </submittedName>
</protein>
<name>A0ACC1SBC7_9HYPO</name>
<accession>A0ACC1SBC7</accession>
<evidence type="ECO:0000313" key="1">
    <source>
        <dbReference type="EMBL" id="KAJ3536059.1"/>
    </source>
</evidence>
<dbReference type="EMBL" id="JANRMS010000668">
    <property type="protein sequence ID" value="KAJ3536059.1"/>
    <property type="molecule type" value="Genomic_DNA"/>
</dbReference>
<organism evidence="1 2">
    <name type="scientific">Fusarium decemcellulare</name>
    <dbReference type="NCBI Taxonomy" id="57161"/>
    <lineage>
        <taxon>Eukaryota</taxon>
        <taxon>Fungi</taxon>
        <taxon>Dikarya</taxon>
        <taxon>Ascomycota</taxon>
        <taxon>Pezizomycotina</taxon>
        <taxon>Sordariomycetes</taxon>
        <taxon>Hypocreomycetidae</taxon>
        <taxon>Hypocreales</taxon>
        <taxon>Nectriaceae</taxon>
        <taxon>Fusarium</taxon>
        <taxon>Fusarium decemcellulare species complex</taxon>
    </lineage>
</organism>